<dbReference type="PANTHER" id="PTHR46233">
    <property type="entry name" value="HYDROXYACYLGLUTATHIONE HYDROLASE GLOC"/>
    <property type="match status" value="1"/>
</dbReference>
<dbReference type="SMART" id="SM00849">
    <property type="entry name" value="Lactamase_B"/>
    <property type="match status" value="1"/>
</dbReference>
<feature type="domain" description="Metallo-beta-lactamase" evidence="5">
    <location>
        <begin position="30"/>
        <end position="207"/>
    </location>
</feature>
<evidence type="ECO:0000259" key="5">
    <source>
        <dbReference type="SMART" id="SM00849"/>
    </source>
</evidence>
<gene>
    <name evidence="6" type="ORF">NYF23_08160</name>
</gene>
<protein>
    <submittedName>
        <fullName evidence="6">MBL fold metallo-hydrolase</fullName>
    </submittedName>
</protein>
<dbReference type="Gene3D" id="3.60.15.10">
    <property type="entry name" value="Ribonuclease Z/Hydroxyacylglutathione hydrolase-like"/>
    <property type="match status" value="1"/>
</dbReference>
<keyword evidence="2" id="KW-0479">Metal-binding</keyword>
<evidence type="ECO:0000256" key="2">
    <source>
        <dbReference type="ARBA" id="ARBA00022723"/>
    </source>
</evidence>
<dbReference type="SUPFAM" id="SSF56281">
    <property type="entry name" value="Metallo-hydrolase/oxidoreductase"/>
    <property type="match status" value="1"/>
</dbReference>
<evidence type="ECO:0000313" key="7">
    <source>
        <dbReference type="Proteomes" id="UP001059934"/>
    </source>
</evidence>
<dbReference type="InterPro" id="IPR051453">
    <property type="entry name" value="MBL_Glyoxalase_II"/>
</dbReference>
<evidence type="ECO:0000256" key="3">
    <source>
        <dbReference type="ARBA" id="ARBA00022801"/>
    </source>
</evidence>
<dbReference type="InterPro" id="IPR036866">
    <property type="entry name" value="RibonucZ/Hydroxyglut_hydro"/>
</dbReference>
<sequence>MTDLTNTDTQSSTTAQSNFIIRTFPVGPLQCNCSVIGDRLSGRALVVDPGGDADKILALLKELNLKVVAIIHTHAHLDHILAAGEIKNATGAPIYLHKGDQFLWDMVEEQCALFGVPTVSLPEPDHYITDDQSFDCCGAVAIHTPGHTPGSVSFWFDEYKTLIAGDTLFQGSIGRTDLPGGNFDEIKQSISQRLYTLHDDAVVITGHGASTTIGTEKQNNSFVRG</sequence>
<keyword evidence="3" id="KW-0378">Hydrolase</keyword>
<dbReference type="InterPro" id="IPR001279">
    <property type="entry name" value="Metallo-B-lactamas"/>
</dbReference>
<dbReference type="Pfam" id="PF00753">
    <property type="entry name" value="Lactamase_B"/>
    <property type="match status" value="1"/>
</dbReference>
<dbReference type="EMBL" id="CP103416">
    <property type="protein sequence ID" value="UVW34010.1"/>
    <property type="molecule type" value="Genomic_DNA"/>
</dbReference>
<name>A0ABY5TJR4_9GAMM</name>
<evidence type="ECO:0000256" key="1">
    <source>
        <dbReference type="ARBA" id="ARBA00001947"/>
    </source>
</evidence>
<evidence type="ECO:0000313" key="6">
    <source>
        <dbReference type="EMBL" id="UVW34010.1"/>
    </source>
</evidence>
<comment type="cofactor">
    <cofactor evidence="1">
        <name>Zn(2+)</name>
        <dbReference type="ChEBI" id="CHEBI:29105"/>
    </cofactor>
</comment>
<keyword evidence="7" id="KW-1185">Reference proteome</keyword>
<dbReference type="Proteomes" id="UP001059934">
    <property type="component" value="Chromosome"/>
</dbReference>
<reference evidence="6" key="1">
    <citation type="submission" date="2022-08" db="EMBL/GenBank/DDBJ databases">
        <title>Catabolic pathway analysis in culturable SAR92 clade bacteria reveals their overlooked roles in DMSP degradation in coastal seas.</title>
        <authorList>
            <person name="He X."/>
            <person name="Zhang X."/>
            <person name="Zhang Y."/>
        </authorList>
    </citation>
    <scope>NUCLEOTIDE SEQUENCE</scope>
    <source>
        <strain evidence="6">H455</strain>
    </source>
</reference>
<dbReference type="PANTHER" id="PTHR46233:SF3">
    <property type="entry name" value="HYDROXYACYLGLUTATHIONE HYDROLASE GLOC"/>
    <property type="match status" value="1"/>
</dbReference>
<keyword evidence="4" id="KW-0862">Zinc</keyword>
<organism evidence="6 7">
    <name type="scientific">SAR92 clade bacterium H455</name>
    <dbReference type="NCBI Taxonomy" id="2974818"/>
    <lineage>
        <taxon>Bacteria</taxon>
        <taxon>Pseudomonadati</taxon>
        <taxon>Pseudomonadota</taxon>
        <taxon>Gammaproteobacteria</taxon>
        <taxon>Cellvibrionales</taxon>
        <taxon>Porticoccaceae</taxon>
        <taxon>SAR92 clade</taxon>
    </lineage>
</organism>
<dbReference type="CDD" id="cd06262">
    <property type="entry name" value="metallo-hydrolase-like_MBL-fold"/>
    <property type="match status" value="1"/>
</dbReference>
<evidence type="ECO:0000256" key="4">
    <source>
        <dbReference type="ARBA" id="ARBA00022833"/>
    </source>
</evidence>
<accession>A0ABY5TJR4</accession>
<proteinExistence type="predicted"/>